<sequence length="1136" mass="128323">MPPRAAGRRQVMFSSREPDSPSHQNGRSTFQKPNLPPLQGTPSSKRQYSYGADVEPMPSRPGHGLQRTQVRDISSAVRSALTRHEAEEDEHEKSQNATLQKKSEQQTADAPPQGRYQPSYLSGPSGLEGITRSQLSPRRHDSDGSETDDVRSFGIESDYYGDATIDSAPGAPLDPQAAQPPPLSQVRTLNNRLSTDALRRSTRHKQQDLGSENHVDLVRQPTQNRHMGPAKYTIGPSPLRASPRAASQEGEDEQEVVEKEDEPQEPDADYLATIDDEWDREQDHNDEEEINDGRLTKPHNLRQTTNTNTNTRVSTRRQLSPENMRQKTRLLGPLPALPPPKHSQHIPRSQPVVSDAESFVQTSRSRPIQAPGLRKTHQRIDDRMTEDQDSLSEAETSQNSSESGRWLTRATTSNFSSLFAQAKNLANSSPFGTSRRYPADQDEREAAIQGDIDDVEAELARAQRLQASEESRQRWQQRWHWIQSFVPFVGQATANSPSEGEMSRSLLSLILYYLNPMTYLRGLALLMDMLLDWITTLVHFITPTRLCESLSSVLEFLPHIIVGLLAFAGAFFIATEVVSRTDGDWIPNAVEISWRTFDDMRHKVYDSIPTVSWSRRHGWTDLDNLWDNDVSDDKKNRNGNGSTNGRIEQFLNRMEEEYLALKRAGQMHNASLEKLEKVVPSIVHMELEDGKPVVSQNFWHALRDLLRADGSFLTLDNMGSEYEVSSERQWRSIASRLVADPVFSSKLHLAMEDFDSKMSGKMTTFWNTWVKDNDEKIAQMLGSAVDQIKSSGSQKEFEERLTKIVKEQLAQAEDHKEGSQRQGQLVTREEFLRHLRNEFTSHRSEVRAELKELQPQLEQLVQQSVELATKQIPQGLSRADACTLVNGLIRKALADVNLEALARGTIHRHWDSELRHQVNYFSVRSGATIDGKHSSSTWDPAQTGVITQEEYTAGLRTFKSFPPIAALDAWQDQGDCWCAARSVNHRGNPHGASLAVQLAHRVIPQHIVIEHILPGATTEPNARPKSIEVYAEILDAEVRERVLDFGAAFFPDDETDWNFTPPDYDARFVKITQFIYEAAELHNGVHVHRLSSELMALGATTDHIIVRAVSNYGAKNHTCFYRVRLYGFNPEVDSWP</sequence>
<dbReference type="PROSITE" id="PS51469">
    <property type="entry name" value="SUN"/>
    <property type="match status" value="1"/>
</dbReference>
<evidence type="ECO:0000259" key="7">
    <source>
        <dbReference type="PROSITE" id="PS51469"/>
    </source>
</evidence>
<dbReference type="Gene3D" id="2.60.120.260">
    <property type="entry name" value="Galactose-binding domain-like"/>
    <property type="match status" value="1"/>
</dbReference>
<comment type="caution">
    <text evidence="8">The sequence shown here is derived from an EMBL/GenBank/DDBJ whole genome shotgun (WGS) entry which is preliminary data.</text>
</comment>
<feature type="region of interest" description="Disordered" evidence="6">
    <location>
        <begin position="1"/>
        <end position="406"/>
    </location>
</feature>
<proteinExistence type="predicted"/>
<dbReference type="OrthoDB" id="342281at2759"/>
<feature type="compositionally biased region" description="Polar residues" evidence="6">
    <location>
        <begin position="21"/>
        <end position="32"/>
    </location>
</feature>
<gene>
    <name evidence="8" type="ORF">E4U56_004117</name>
</gene>
<dbReference type="EMBL" id="SRPS01000269">
    <property type="protein sequence ID" value="KAG5960849.1"/>
    <property type="molecule type" value="Genomic_DNA"/>
</dbReference>
<keyword evidence="5" id="KW-0175">Coiled coil</keyword>
<reference evidence="8" key="1">
    <citation type="journal article" date="2020" name="bioRxiv">
        <title>Whole genome comparisons of ergot fungi reveals the divergence and evolution of species within the genus Claviceps are the result of varying mechanisms driving genome evolution and host range expansion.</title>
        <authorList>
            <person name="Wyka S.A."/>
            <person name="Mondo S.J."/>
            <person name="Liu M."/>
            <person name="Dettman J."/>
            <person name="Nalam V."/>
            <person name="Broders K.D."/>
        </authorList>
    </citation>
    <scope>NUCLEOTIDE SEQUENCE</scope>
    <source>
        <strain evidence="8">CCC 1102</strain>
    </source>
</reference>
<dbReference type="GO" id="GO:0034993">
    <property type="term" value="C:meiotic nuclear membrane microtubule tethering complex"/>
    <property type="evidence" value="ECO:0007669"/>
    <property type="project" value="TreeGrafter"/>
</dbReference>
<evidence type="ECO:0000313" key="8">
    <source>
        <dbReference type="EMBL" id="KAG5960849.1"/>
    </source>
</evidence>
<evidence type="ECO:0000256" key="2">
    <source>
        <dbReference type="ARBA" id="ARBA00022692"/>
    </source>
</evidence>
<protein>
    <recommendedName>
        <fullName evidence="7">SUN domain-containing protein</fullName>
    </recommendedName>
</protein>
<accession>A0A9P7MP53</accession>
<feature type="coiled-coil region" evidence="5">
    <location>
        <begin position="445"/>
        <end position="472"/>
    </location>
</feature>
<evidence type="ECO:0000256" key="1">
    <source>
        <dbReference type="ARBA" id="ARBA00004370"/>
    </source>
</evidence>
<feature type="compositionally biased region" description="Polar residues" evidence="6">
    <location>
        <begin position="393"/>
        <end position="406"/>
    </location>
</feature>
<feature type="compositionally biased region" description="Acidic residues" evidence="6">
    <location>
        <begin position="249"/>
        <end position="290"/>
    </location>
</feature>
<name>A0A9P7MP53_9HYPO</name>
<evidence type="ECO:0000256" key="4">
    <source>
        <dbReference type="ARBA" id="ARBA00023136"/>
    </source>
</evidence>
<feature type="compositionally biased region" description="Low complexity" evidence="6">
    <location>
        <begin position="168"/>
        <end position="177"/>
    </location>
</feature>
<evidence type="ECO:0000256" key="3">
    <source>
        <dbReference type="ARBA" id="ARBA00022989"/>
    </source>
</evidence>
<dbReference type="InterPro" id="IPR012919">
    <property type="entry name" value="SUN_dom"/>
</dbReference>
<evidence type="ECO:0000313" key="9">
    <source>
        <dbReference type="Proteomes" id="UP000784919"/>
    </source>
</evidence>
<organism evidence="8 9">
    <name type="scientific">Claviceps arundinis</name>
    <dbReference type="NCBI Taxonomy" id="1623583"/>
    <lineage>
        <taxon>Eukaryota</taxon>
        <taxon>Fungi</taxon>
        <taxon>Dikarya</taxon>
        <taxon>Ascomycota</taxon>
        <taxon>Pezizomycotina</taxon>
        <taxon>Sordariomycetes</taxon>
        <taxon>Hypocreomycetidae</taxon>
        <taxon>Hypocreales</taxon>
        <taxon>Clavicipitaceae</taxon>
        <taxon>Claviceps</taxon>
    </lineage>
</organism>
<feature type="compositionally biased region" description="Polar residues" evidence="6">
    <location>
        <begin position="95"/>
        <end position="108"/>
    </location>
</feature>
<dbReference type="InterPro" id="IPR045119">
    <property type="entry name" value="SUN1-5"/>
</dbReference>
<keyword evidence="3" id="KW-1133">Transmembrane helix</keyword>
<feature type="compositionally biased region" description="Basic and acidic residues" evidence="6">
    <location>
        <begin position="138"/>
        <end position="151"/>
    </location>
</feature>
<feature type="compositionally biased region" description="Basic and acidic residues" evidence="6">
    <location>
        <begin position="205"/>
        <end position="217"/>
    </location>
</feature>
<feature type="domain" description="SUN" evidence="7">
    <location>
        <begin position="926"/>
        <end position="1130"/>
    </location>
</feature>
<feature type="compositionally biased region" description="Low complexity" evidence="6">
    <location>
        <begin position="301"/>
        <end position="317"/>
    </location>
</feature>
<dbReference type="GO" id="GO:0043495">
    <property type="term" value="F:protein-membrane adaptor activity"/>
    <property type="evidence" value="ECO:0007669"/>
    <property type="project" value="TreeGrafter"/>
</dbReference>
<dbReference type="PANTHER" id="PTHR12911:SF8">
    <property type="entry name" value="KLAROID PROTEIN-RELATED"/>
    <property type="match status" value="1"/>
</dbReference>
<dbReference type="PANTHER" id="PTHR12911">
    <property type="entry name" value="SAD1/UNC-84-LIKE PROTEIN-RELATED"/>
    <property type="match status" value="1"/>
</dbReference>
<dbReference type="Proteomes" id="UP000784919">
    <property type="component" value="Unassembled WGS sequence"/>
</dbReference>
<feature type="compositionally biased region" description="Basic and acidic residues" evidence="6">
    <location>
        <begin position="82"/>
        <end position="94"/>
    </location>
</feature>
<keyword evidence="2" id="KW-0812">Transmembrane</keyword>
<comment type="subcellular location">
    <subcellularLocation>
        <location evidence="1">Membrane</location>
    </subcellularLocation>
</comment>
<keyword evidence="4" id="KW-0472">Membrane</keyword>
<evidence type="ECO:0000256" key="6">
    <source>
        <dbReference type="SAM" id="MobiDB-lite"/>
    </source>
</evidence>
<feature type="compositionally biased region" description="Polar residues" evidence="6">
    <location>
        <begin position="185"/>
        <end position="194"/>
    </location>
</feature>
<evidence type="ECO:0000256" key="5">
    <source>
        <dbReference type="SAM" id="Coils"/>
    </source>
</evidence>
<dbReference type="AlphaFoldDB" id="A0A9P7MP53"/>